<dbReference type="Proteomes" id="UP000294192">
    <property type="component" value="Unassembled WGS sequence"/>
</dbReference>
<evidence type="ECO:0000259" key="8">
    <source>
        <dbReference type="PROSITE" id="PS50928"/>
    </source>
</evidence>
<evidence type="ECO:0000313" key="10">
    <source>
        <dbReference type="Proteomes" id="UP000294192"/>
    </source>
</evidence>
<keyword evidence="10" id="KW-1185">Reference proteome</keyword>
<dbReference type="InterPro" id="IPR000515">
    <property type="entry name" value="MetI-like"/>
</dbReference>
<evidence type="ECO:0000313" key="9">
    <source>
        <dbReference type="EMBL" id="TCG11052.1"/>
    </source>
</evidence>
<dbReference type="OrthoDB" id="9789439at2"/>
<dbReference type="RefSeq" id="WP_131599257.1">
    <property type="nucleotide sequence ID" value="NZ_CBDBYK010000013.1"/>
</dbReference>
<dbReference type="Gene3D" id="1.10.3720.10">
    <property type="entry name" value="MetI-like"/>
    <property type="match status" value="1"/>
</dbReference>
<dbReference type="AlphaFoldDB" id="A0A4R0XNI6"/>
<feature type="domain" description="ABC transmembrane type-1" evidence="8">
    <location>
        <begin position="79"/>
        <end position="287"/>
    </location>
</feature>
<evidence type="ECO:0000256" key="1">
    <source>
        <dbReference type="ARBA" id="ARBA00004651"/>
    </source>
</evidence>
<comment type="similarity">
    <text evidence="7">Belongs to the binding-protein-dependent transport system permease family.</text>
</comment>
<dbReference type="PROSITE" id="PS50928">
    <property type="entry name" value="ABC_TM1"/>
    <property type="match status" value="1"/>
</dbReference>
<evidence type="ECO:0000256" key="4">
    <source>
        <dbReference type="ARBA" id="ARBA00022692"/>
    </source>
</evidence>
<dbReference type="EMBL" id="PSZO01000014">
    <property type="protein sequence ID" value="TCG11052.1"/>
    <property type="molecule type" value="Genomic_DNA"/>
</dbReference>
<reference evidence="9 10" key="1">
    <citation type="submission" date="2018-02" db="EMBL/GenBank/DDBJ databases">
        <title>Mycoplasma marinum and Mycoplasma todarodis sp. nov., moderately halophilic and psychrotolerant mycoplasmas isolated from cephalopods.</title>
        <authorList>
            <person name="Viver T."/>
        </authorList>
    </citation>
    <scope>NUCLEOTIDE SEQUENCE [LARGE SCALE GENOMIC DNA]</scope>
    <source>
        <strain evidence="9 10">PE</strain>
    </source>
</reference>
<keyword evidence="6 7" id="KW-0472">Membrane</keyword>
<comment type="caution">
    <text evidence="9">The sequence shown here is derived from an EMBL/GenBank/DDBJ whole genome shotgun (WGS) entry which is preliminary data.</text>
</comment>
<proteinExistence type="inferred from homology"/>
<dbReference type="PANTHER" id="PTHR30465:SF0">
    <property type="entry name" value="OLIGOPEPTIDE TRANSPORT SYSTEM PERMEASE PROTEIN APPB"/>
    <property type="match status" value="1"/>
</dbReference>
<sequence>MVNKEPTAISAEIAKIQSSKNPPPYNEIKDFIYNKYDYHPDWNAFKAFGVYISKIFKGDFGYYYQNNAIPIQEQFSKPLKYTFLVSGIGFVFGTILGLIFGIIAGYKRGKWPDIVLNVFTILFVAIPSFILASILVLLINKTSWPTQFLSPKQAGGEWEMMKTLLLPIIIVTVTSFATITYYVRNEVVEVLKSDYVLTARAKGLRESTIFIKHVLKNISIPAVTIILPRFVFIMTGSMIIEIFFGVPGTAHIFGLAVVYYEYNVIMFSVIFFSGLSLIINIVVDVIYTLLDPRIKIASKSNFTLWKRIKNIRKRIKNSST</sequence>
<organism evidence="9 10">
    <name type="scientific">Mycoplasma marinum</name>
    <dbReference type="NCBI Taxonomy" id="1937190"/>
    <lineage>
        <taxon>Bacteria</taxon>
        <taxon>Bacillati</taxon>
        <taxon>Mycoplasmatota</taxon>
        <taxon>Mollicutes</taxon>
        <taxon>Mycoplasmataceae</taxon>
        <taxon>Mycoplasma</taxon>
    </lineage>
</organism>
<comment type="subcellular location">
    <subcellularLocation>
        <location evidence="1 7">Cell membrane</location>
        <topology evidence="1 7">Multi-pass membrane protein</topology>
    </subcellularLocation>
</comment>
<evidence type="ECO:0000256" key="6">
    <source>
        <dbReference type="ARBA" id="ARBA00023136"/>
    </source>
</evidence>
<accession>A0A4R0XNI6</accession>
<dbReference type="CDD" id="cd06261">
    <property type="entry name" value="TM_PBP2"/>
    <property type="match status" value="1"/>
</dbReference>
<dbReference type="Pfam" id="PF00528">
    <property type="entry name" value="BPD_transp_1"/>
    <property type="match status" value="1"/>
</dbReference>
<evidence type="ECO:0000256" key="2">
    <source>
        <dbReference type="ARBA" id="ARBA00022448"/>
    </source>
</evidence>
<keyword evidence="2 7" id="KW-0813">Transport</keyword>
<feature type="transmembrane region" description="Helical" evidence="7">
    <location>
        <begin position="118"/>
        <end position="139"/>
    </location>
</feature>
<evidence type="ECO:0000256" key="5">
    <source>
        <dbReference type="ARBA" id="ARBA00022989"/>
    </source>
</evidence>
<dbReference type="InterPro" id="IPR035906">
    <property type="entry name" value="MetI-like_sf"/>
</dbReference>
<feature type="transmembrane region" description="Helical" evidence="7">
    <location>
        <begin position="160"/>
        <end position="183"/>
    </location>
</feature>
<evidence type="ECO:0000256" key="7">
    <source>
        <dbReference type="RuleBase" id="RU363032"/>
    </source>
</evidence>
<protein>
    <submittedName>
        <fullName evidence="9">Peptide ABC transporter permease</fullName>
    </submittedName>
</protein>
<feature type="transmembrane region" description="Helical" evidence="7">
    <location>
        <begin position="239"/>
        <end position="259"/>
    </location>
</feature>
<dbReference type="SUPFAM" id="SSF161098">
    <property type="entry name" value="MetI-like"/>
    <property type="match status" value="1"/>
</dbReference>
<feature type="transmembrane region" description="Helical" evidence="7">
    <location>
        <begin position="81"/>
        <end position="106"/>
    </location>
</feature>
<evidence type="ECO:0000256" key="3">
    <source>
        <dbReference type="ARBA" id="ARBA00022475"/>
    </source>
</evidence>
<gene>
    <name evidence="9" type="ORF">C4B24_03140</name>
</gene>
<keyword evidence="4 7" id="KW-0812">Transmembrane</keyword>
<dbReference type="GO" id="GO:0005886">
    <property type="term" value="C:plasma membrane"/>
    <property type="evidence" value="ECO:0007669"/>
    <property type="project" value="UniProtKB-SubCell"/>
</dbReference>
<feature type="transmembrane region" description="Helical" evidence="7">
    <location>
        <begin position="265"/>
        <end position="290"/>
    </location>
</feature>
<name>A0A4R0XNI6_9MOLU</name>
<keyword evidence="5 7" id="KW-1133">Transmembrane helix</keyword>
<dbReference type="GO" id="GO:0055085">
    <property type="term" value="P:transmembrane transport"/>
    <property type="evidence" value="ECO:0007669"/>
    <property type="project" value="InterPro"/>
</dbReference>
<dbReference type="PANTHER" id="PTHR30465">
    <property type="entry name" value="INNER MEMBRANE ABC TRANSPORTER"/>
    <property type="match status" value="1"/>
</dbReference>
<keyword evidence="3" id="KW-1003">Cell membrane</keyword>